<evidence type="ECO:0000256" key="1">
    <source>
        <dbReference type="ARBA" id="ARBA00022729"/>
    </source>
</evidence>
<evidence type="ECO:0000256" key="2">
    <source>
        <dbReference type="SAM" id="Phobius"/>
    </source>
</evidence>
<feature type="domain" description="Calcineurin-like phosphoesterase" evidence="3">
    <location>
        <begin position="68"/>
        <end position="272"/>
    </location>
</feature>
<keyword evidence="1" id="KW-0732">Signal</keyword>
<protein>
    <submittedName>
        <fullName evidence="4">Alkaline phosphatase</fullName>
    </submittedName>
</protein>
<dbReference type="Proteomes" id="UP000013167">
    <property type="component" value="Unassembled WGS sequence"/>
</dbReference>
<gene>
    <name evidence="4" type="ORF">BN10_570034</name>
</gene>
<feature type="transmembrane region" description="Helical" evidence="2">
    <location>
        <begin position="12"/>
        <end position="30"/>
    </location>
</feature>
<reference evidence="4 5" key="1">
    <citation type="journal article" date="2013" name="ISME J.">
        <title>A metabolic model for members of the genus Tetrasphaera involved in enhanced biological phosphorus removal.</title>
        <authorList>
            <person name="Kristiansen R."/>
            <person name="Nguyen H.T.T."/>
            <person name="Saunders A.M."/>
            <person name="Nielsen J.L."/>
            <person name="Wimmer R."/>
            <person name="Le V.Q."/>
            <person name="McIlroy S.J."/>
            <person name="Petrovski S."/>
            <person name="Seviour R.J."/>
            <person name="Calteau A."/>
            <person name="Nielsen K.L."/>
            <person name="Nielsen P.H."/>
        </authorList>
    </citation>
    <scope>NUCLEOTIDE SEQUENCE [LARGE SCALE GENOMIC DNA]</scope>
    <source>
        <strain evidence="4 5">Lp2</strain>
    </source>
</reference>
<dbReference type="eggNOG" id="COG1409">
    <property type="taxonomic scope" value="Bacteria"/>
</dbReference>
<name>N0E0K6_9MICO</name>
<evidence type="ECO:0000259" key="3">
    <source>
        <dbReference type="Pfam" id="PF00149"/>
    </source>
</evidence>
<dbReference type="EMBL" id="CAIZ01000127">
    <property type="protein sequence ID" value="CCH70427.1"/>
    <property type="molecule type" value="Genomic_DNA"/>
</dbReference>
<dbReference type="Pfam" id="PF00149">
    <property type="entry name" value="Metallophos"/>
    <property type="match status" value="1"/>
</dbReference>
<dbReference type="Gene3D" id="3.60.21.10">
    <property type="match status" value="1"/>
</dbReference>
<dbReference type="GO" id="GO:0003993">
    <property type="term" value="F:acid phosphatase activity"/>
    <property type="evidence" value="ECO:0007669"/>
    <property type="project" value="InterPro"/>
</dbReference>
<dbReference type="HOGENOM" id="CLU_043332_1_1_11"/>
<keyword evidence="2" id="KW-0812">Transmembrane</keyword>
<dbReference type="AlphaFoldDB" id="N0E0K6"/>
<keyword evidence="5" id="KW-1185">Reference proteome</keyword>
<dbReference type="InterPro" id="IPR029052">
    <property type="entry name" value="Metallo-depent_PP-like"/>
</dbReference>
<keyword evidence="2" id="KW-0472">Membrane</keyword>
<dbReference type="PANTHER" id="PTHR22953">
    <property type="entry name" value="ACID PHOSPHATASE RELATED"/>
    <property type="match status" value="1"/>
</dbReference>
<evidence type="ECO:0000313" key="4">
    <source>
        <dbReference type="EMBL" id="CCH70427.1"/>
    </source>
</evidence>
<accession>N0E0K6</accession>
<dbReference type="InterPro" id="IPR039331">
    <property type="entry name" value="PAPs-like"/>
</dbReference>
<comment type="caution">
    <text evidence="4">The sequence shown here is derived from an EMBL/GenBank/DDBJ whole genome shotgun (WGS) entry which is preliminary data.</text>
</comment>
<evidence type="ECO:0000313" key="5">
    <source>
        <dbReference type="Proteomes" id="UP000013167"/>
    </source>
</evidence>
<dbReference type="RefSeq" id="WP_010850276.1">
    <property type="nucleotide sequence ID" value="NZ_HF570956.1"/>
</dbReference>
<proteinExistence type="predicted"/>
<dbReference type="PANTHER" id="PTHR22953:SF153">
    <property type="entry name" value="PURPLE ACID PHOSPHATASE"/>
    <property type="match status" value="1"/>
</dbReference>
<keyword evidence="2" id="KW-1133">Transmembrane helix</keyword>
<sequence>MHRAPGLSRLTIALIAATIVLVVTGLALFGSRLNWSAADKSAPTASTLPTTSAPSASTPTPNVADVSFAVIGDFGSGDQHEADVARLVASWDPAFIVGLGDVYYSEAGGSGSERYDRAVGRYYCRWLKDVSTTGSACPQGGASKNAFFTTIGNHDISDAEPSPESYLDYFDLPGNGFTNTSGNERYYDFVEGPVHFFVLNSNDDEPDGITADSRQATWLRSQVAASTSRWNVVVDHHPPYSSDNSHGPTVVLQWPFARWGVDVVMSGHAHTYERIQRDGITYFVNGLGGAHLYSFGAQPVDGSKVRFADNWGAQRVRATQDSITFDFIDVSGALIDSYVVR</sequence>
<organism evidence="4 5">
    <name type="scientific">Phycicoccus elongatus Lp2</name>
    <dbReference type="NCBI Taxonomy" id="1193181"/>
    <lineage>
        <taxon>Bacteria</taxon>
        <taxon>Bacillati</taxon>
        <taxon>Actinomycetota</taxon>
        <taxon>Actinomycetes</taxon>
        <taxon>Micrococcales</taxon>
        <taxon>Intrasporangiaceae</taxon>
        <taxon>Phycicoccus</taxon>
    </lineage>
</organism>
<dbReference type="InterPro" id="IPR004843">
    <property type="entry name" value="Calcineurin-like_PHP"/>
</dbReference>
<dbReference type="SUPFAM" id="SSF56300">
    <property type="entry name" value="Metallo-dependent phosphatases"/>
    <property type="match status" value="1"/>
</dbReference>
<dbReference type="STRING" id="1193181.BN10_570034"/>